<dbReference type="Pfam" id="PF13532">
    <property type="entry name" value="2OG-FeII_Oxy_2"/>
    <property type="match status" value="1"/>
</dbReference>
<dbReference type="SUPFAM" id="SSF53335">
    <property type="entry name" value="S-adenosyl-L-methionine-dependent methyltransferases"/>
    <property type="match status" value="1"/>
</dbReference>
<dbReference type="EMBL" id="JAUDFV010000027">
    <property type="protein sequence ID" value="KAL2737862.1"/>
    <property type="molecule type" value="Genomic_DNA"/>
</dbReference>
<dbReference type="InterPro" id="IPR037151">
    <property type="entry name" value="AlkB-like_sf"/>
</dbReference>
<dbReference type="AlphaFoldDB" id="A0ABD2BYK7"/>
<keyword evidence="4" id="KW-0862">Zinc</keyword>
<dbReference type="InterPro" id="IPR051422">
    <property type="entry name" value="AlkB_tRNA_MeTrf/Diox"/>
</dbReference>
<dbReference type="PROSITE" id="PS51471">
    <property type="entry name" value="FE2OG_OXY"/>
    <property type="match status" value="1"/>
</dbReference>
<proteinExistence type="predicted"/>
<dbReference type="InterPro" id="IPR027450">
    <property type="entry name" value="AlkB-like"/>
</dbReference>
<comment type="caution">
    <text evidence="7">The sequence shown here is derived from an EMBL/GenBank/DDBJ whole genome shotgun (WGS) entry which is preliminary data.</text>
</comment>
<dbReference type="InterPro" id="IPR029063">
    <property type="entry name" value="SAM-dependent_MTases_sf"/>
</dbReference>
<dbReference type="Gene3D" id="3.30.70.330">
    <property type="match status" value="1"/>
</dbReference>
<sequence length="585" mass="68054">MELSSKIKMKSMRKQKRAHHRLIRDMNIICCDKPMKNILICNAGLCTGLDKQTLEDIVSPIISNYEFIMPQGRSYCFIECQYVTDAIELYNKLHGRFKLICQNTVLYLTYIESVPDLYNQIRNSISPSGLKVIEDFINKEEEKSLLNIIDWTKPGSFSSDLKQRKVKHFGYEFQYHLNKVDPDLPIMSIPEECNFLQDLFKKHGCGTYDYDQLTINHYLPGQGIPPHIDTHSPFEDTILSLSLNSSCVMNFKKGDVKVNVFLPQRSLLVLSGEARYAWTHGISSKYSDLIETTNGVVKKMRGVRTSFTFRKVRRGPCFCMFAEYCDTKDSFSSFIDNKSAAELEQSYVHKVYNEISDHFSETRSKGWPNVIKFLNSLNDGALVVDVGCGNGKYLHTNENIFKIGCDRSSKLAEICRKRNFEVLLSDCLHLPYKDNSVDFAVSIAVIHHLSTRERRERAISEMVRILRPYGKCLIYVWAKDQNRNSKQSNYLKYNTHKKNEEEDDKCVLRRTDQNLLLPVHRNRTEFTHSDMLVPWKKRSGDNFLRYYHLFEEKELSELCSEIPLVSIKDTYYDQGNWCIILEKNM</sequence>
<keyword evidence="3" id="KW-0808">Transferase</keyword>
<dbReference type="Proteomes" id="UP001607302">
    <property type="component" value="Unassembled WGS sequence"/>
</dbReference>
<evidence type="ECO:0000256" key="5">
    <source>
        <dbReference type="ARBA" id="ARBA00022884"/>
    </source>
</evidence>
<dbReference type="PANTHER" id="PTHR13069">
    <property type="entry name" value="ALKYLATED DNA REPAIR PROTEIN ALKB HOMOLOG 8"/>
    <property type="match status" value="1"/>
</dbReference>
<dbReference type="GO" id="GO:0006400">
    <property type="term" value="P:tRNA modification"/>
    <property type="evidence" value="ECO:0007669"/>
    <property type="project" value="UniProtKB-ARBA"/>
</dbReference>
<dbReference type="GO" id="GO:0008175">
    <property type="term" value="F:tRNA methyltransferase activity"/>
    <property type="evidence" value="ECO:0007669"/>
    <property type="project" value="UniProtKB-ARBA"/>
</dbReference>
<evidence type="ECO:0000256" key="3">
    <source>
        <dbReference type="ARBA" id="ARBA00022679"/>
    </source>
</evidence>
<comment type="cofactor">
    <cofactor evidence="1">
        <name>Fe(2+)</name>
        <dbReference type="ChEBI" id="CHEBI:29033"/>
    </cofactor>
</comment>
<evidence type="ECO:0000256" key="1">
    <source>
        <dbReference type="ARBA" id="ARBA00001954"/>
    </source>
</evidence>
<dbReference type="InterPro" id="IPR005123">
    <property type="entry name" value="Oxoglu/Fe-dep_dioxygenase_dom"/>
</dbReference>
<dbReference type="InterPro" id="IPR035979">
    <property type="entry name" value="RBD_domain_sf"/>
</dbReference>
<evidence type="ECO:0000313" key="7">
    <source>
        <dbReference type="EMBL" id="KAL2737862.1"/>
    </source>
</evidence>
<evidence type="ECO:0000259" key="6">
    <source>
        <dbReference type="PROSITE" id="PS51471"/>
    </source>
</evidence>
<dbReference type="CDD" id="cd02440">
    <property type="entry name" value="AdoMet_MTases"/>
    <property type="match status" value="1"/>
</dbReference>
<dbReference type="GO" id="GO:0003723">
    <property type="term" value="F:RNA binding"/>
    <property type="evidence" value="ECO:0007669"/>
    <property type="project" value="UniProtKB-KW"/>
</dbReference>
<dbReference type="Gene3D" id="2.60.120.590">
    <property type="entry name" value="Alpha-ketoglutarate-dependent dioxygenase AlkB-like"/>
    <property type="match status" value="1"/>
</dbReference>
<dbReference type="SUPFAM" id="SSF54928">
    <property type="entry name" value="RNA-binding domain, RBD"/>
    <property type="match status" value="1"/>
</dbReference>
<evidence type="ECO:0000256" key="4">
    <source>
        <dbReference type="ARBA" id="ARBA00022833"/>
    </source>
</evidence>
<reference evidence="7 8" key="1">
    <citation type="journal article" date="2024" name="Ann. Entomol. Soc. Am.">
        <title>Genomic analyses of the southern and eastern yellowjacket wasps (Hymenoptera: Vespidae) reveal evolutionary signatures of social life.</title>
        <authorList>
            <person name="Catto M.A."/>
            <person name="Caine P.B."/>
            <person name="Orr S.E."/>
            <person name="Hunt B.G."/>
            <person name="Goodisman M.A.D."/>
        </authorList>
    </citation>
    <scope>NUCLEOTIDE SEQUENCE [LARGE SCALE GENOMIC DNA]</scope>
    <source>
        <strain evidence="7">233</strain>
        <tissue evidence="7">Head and thorax</tissue>
    </source>
</reference>
<dbReference type="Gene3D" id="3.40.50.150">
    <property type="entry name" value="Vaccinia Virus protein VP39"/>
    <property type="match status" value="1"/>
</dbReference>
<organism evidence="7 8">
    <name type="scientific">Vespula squamosa</name>
    <name type="common">Southern yellow jacket</name>
    <name type="synonym">Wasp</name>
    <dbReference type="NCBI Taxonomy" id="30214"/>
    <lineage>
        <taxon>Eukaryota</taxon>
        <taxon>Metazoa</taxon>
        <taxon>Ecdysozoa</taxon>
        <taxon>Arthropoda</taxon>
        <taxon>Hexapoda</taxon>
        <taxon>Insecta</taxon>
        <taxon>Pterygota</taxon>
        <taxon>Neoptera</taxon>
        <taxon>Endopterygota</taxon>
        <taxon>Hymenoptera</taxon>
        <taxon>Apocrita</taxon>
        <taxon>Aculeata</taxon>
        <taxon>Vespoidea</taxon>
        <taxon>Vespidae</taxon>
        <taxon>Vespinae</taxon>
        <taxon>Vespula</taxon>
    </lineage>
</organism>
<evidence type="ECO:0000256" key="2">
    <source>
        <dbReference type="ARBA" id="ARBA00022603"/>
    </source>
</evidence>
<feature type="domain" description="Fe2OG dioxygenase" evidence="6">
    <location>
        <begin position="209"/>
        <end position="313"/>
    </location>
</feature>
<dbReference type="GO" id="GO:0032259">
    <property type="term" value="P:methylation"/>
    <property type="evidence" value="ECO:0007669"/>
    <property type="project" value="UniProtKB-KW"/>
</dbReference>
<name>A0ABD2BYK7_VESSQ</name>
<dbReference type="PANTHER" id="PTHR13069:SF21">
    <property type="entry name" value="ALKYLATED DNA REPAIR PROTEIN ALKB HOMOLOG 8"/>
    <property type="match status" value="1"/>
</dbReference>
<accession>A0ABD2BYK7</accession>
<dbReference type="Pfam" id="PF08241">
    <property type="entry name" value="Methyltransf_11"/>
    <property type="match status" value="1"/>
</dbReference>
<gene>
    <name evidence="7" type="ORF">V1478_001948</name>
</gene>
<keyword evidence="2" id="KW-0489">Methyltransferase</keyword>
<dbReference type="SUPFAM" id="SSF51197">
    <property type="entry name" value="Clavaminate synthase-like"/>
    <property type="match status" value="1"/>
</dbReference>
<keyword evidence="5" id="KW-0694">RNA-binding</keyword>
<dbReference type="InterPro" id="IPR013216">
    <property type="entry name" value="Methyltransf_11"/>
</dbReference>
<evidence type="ECO:0000313" key="8">
    <source>
        <dbReference type="Proteomes" id="UP001607302"/>
    </source>
</evidence>
<dbReference type="InterPro" id="IPR012677">
    <property type="entry name" value="Nucleotide-bd_a/b_plait_sf"/>
</dbReference>
<protein>
    <submittedName>
        <fullName evidence="7">Alkylated DNA repair protein alkB 8-like</fullName>
    </submittedName>
</protein>
<keyword evidence="8" id="KW-1185">Reference proteome</keyword>